<feature type="region of interest" description="Disordered" evidence="3">
    <location>
        <begin position="1"/>
        <end position="23"/>
    </location>
</feature>
<proteinExistence type="predicted"/>
<evidence type="ECO:0000259" key="4">
    <source>
        <dbReference type="PROSITE" id="PS50977"/>
    </source>
</evidence>
<dbReference type="InterPro" id="IPR050109">
    <property type="entry name" value="HTH-type_TetR-like_transc_reg"/>
</dbReference>
<dbReference type="RefSeq" id="WP_242166431.1">
    <property type="nucleotide sequence ID" value="NZ_JAJMLW010000004.1"/>
</dbReference>
<accession>A0ABS9WKB7</accession>
<evidence type="ECO:0000256" key="1">
    <source>
        <dbReference type="ARBA" id="ARBA00023125"/>
    </source>
</evidence>
<evidence type="ECO:0000256" key="3">
    <source>
        <dbReference type="SAM" id="MobiDB-lite"/>
    </source>
</evidence>
<dbReference type="PANTHER" id="PTHR30055">
    <property type="entry name" value="HTH-TYPE TRANSCRIPTIONAL REGULATOR RUTR"/>
    <property type="match status" value="1"/>
</dbReference>
<feature type="domain" description="HTH tetR-type" evidence="4">
    <location>
        <begin position="23"/>
        <end position="83"/>
    </location>
</feature>
<keyword evidence="1 2" id="KW-0238">DNA-binding</keyword>
<dbReference type="EMBL" id="JAJMLW010000004">
    <property type="protein sequence ID" value="MCI2242872.1"/>
    <property type="molecule type" value="Genomic_DNA"/>
</dbReference>
<comment type="caution">
    <text evidence="5">The sequence shown here is derived from an EMBL/GenBank/DDBJ whole genome shotgun (WGS) entry which is preliminary data.</text>
</comment>
<gene>
    <name evidence="5" type="ORF">LPT13_11000</name>
</gene>
<sequence length="199" mass="21740">MRDALRRAAGGKTPRKRAPRNPAARRQEIIDAAADLISREGTARVTNRRVAERAGVPLGSTTQYFKSIDELRRAGLAELSRRIEREYDEVFEVVAEGSRDARGSEALADAISEYLSDPVRVGADAALCAAAVEDPEVRDITRAGFDAFLGRCAPLMDVERAKILFAFTEGAVLNSCYMGVPYDRQTIRLAVALILGDAR</sequence>
<evidence type="ECO:0000256" key="2">
    <source>
        <dbReference type="PROSITE-ProRule" id="PRU00335"/>
    </source>
</evidence>
<dbReference type="Proteomes" id="UP001430755">
    <property type="component" value="Unassembled WGS sequence"/>
</dbReference>
<organism evidence="5 6">
    <name type="scientific">Adlercreutzia faecimuris</name>
    <dbReference type="NCBI Taxonomy" id="2897341"/>
    <lineage>
        <taxon>Bacteria</taxon>
        <taxon>Bacillati</taxon>
        <taxon>Actinomycetota</taxon>
        <taxon>Coriobacteriia</taxon>
        <taxon>Eggerthellales</taxon>
        <taxon>Eggerthellaceae</taxon>
        <taxon>Adlercreutzia</taxon>
    </lineage>
</organism>
<dbReference type="PANTHER" id="PTHR30055:SF231">
    <property type="entry name" value="TRANSCRIPTIONAL REGULATORY PROTEIN (PROBABLY DEOR-FAMILY)-RELATED"/>
    <property type="match status" value="1"/>
</dbReference>
<protein>
    <submittedName>
        <fullName evidence="5">TetR family transcriptional regulator</fullName>
    </submittedName>
</protein>
<reference evidence="5" key="1">
    <citation type="submission" date="2021-11" db="EMBL/GenBank/DDBJ databases">
        <title>A Novel Adlercreutzia Species, isolated from a Allomyrina dichotoma larva feces.</title>
        <authorList>
            <person name="Suh M.K."/>
        </authorList>
    </citation>
    <scope>NUCLEOTIDE SEQUENCE</scope>
    <source>
        <strain evidence="5">JBNU-10</strain>
    </source>
</reference>
<keyword evidence="6" id="KW-1185">Reference proteome</keyword>
<name>A0ABS9WKB7_9ACTN</name>
<dbReference type="PROSITE" id="PS50977">
    <property type="entry name" value="HTH_TETR_2"/>
    <property type="match status" value="1"/>
</dbReference>
<dbReference type="InterPro" id="IPR001647">
    <property type="entry name" value="HTH_TetR"/>
</dbReference>
<feature type="DNA-binding region" description="H-T-H motif" evidence="2">
    <location>
        <begin position="46"/>
        <end position="65"/>
    </location>
</feature>
<dbReference type="Pfam" id="PF00440">
    <property type="entry name" value="TetR_N"/>
    <property type="match status" value="1"/>
</dbReference>
<evidence type="ECO:0000313" key="5">
    <source>
        <dbReference type="EMBL" id="MCI2242872.1"/>
    </source>
</evidence>
<evidence type="ECO:0000313" key="6">
    <source>
        <dbReference type="Proteomes" id="UP001430755"/>
    </source>
</evidence>